<reference evidence="10 11" key="1">
    <citation type="submission" date="2024-04" db="EMBL/GenBank/DDBJ databases">
        <title>genome sequences of Mucor flavus KT1a and Helicostylum pulchrum KT1b strains isolation_sourced from the surface of a dry-aged beef.</title>
        <authorList>
            <person name="Toyotome T."/>
            <person name="Hosono M."/>
            <person name="Torimaru M."/>
            <person name="Fukuda K."/>
            <person name="Mikami N."/>
        </authorList>
    </citation>
    <scope>NUCLEOTIDE SEQUENCE [LARGE SCALE GENOMIC DNA]</scope>
    <source>
        <strain evidence="10 11">KT1b</strain>
    </source>
</reference>
<keyword evidence="11" id="KW-1185">Reference proteome</keyword>
<name>A0ABP9Y552_9FUNG</name>
<gene>
    <name evidence="10" type="ORF">HPULCUR_007552</name>
</gene>
<keyword evidence="3" id="KW-0479">Metal-binding</keyword>
<dbReference type="Pfam" id="PF02373">
    <property type="entry name" value="JmjC"/>
    <property type="match status" value="1"/>
</dbReference>
<evidence type="ECO:0000256" key="6">
    <source>
        <dbReference type="ARBA" id="ARBA00049349"/>
    </source>
</evidence>
<feature type="domain" description="PHD-type" evidence="9">
    <location>
        <begin position="358"/>
        <end position="469"/>
    </location>
</feature>
<accession>A0ABP9Y552</accession>
<dbReference type="PANTHER" id="PTHR10694">
    <property type="entry name" value="LYSINE-SPECIFIC DEMETHYLASE"/>
    <property type="match status" value="1"/>
</dbReference>
<dbReference type="Gene3D" id="2.60.120.650">
    <property type="entry name" value="Cupin"/>
    <property type="match status" value="1"/>
</dbReference>
<dbReference type="Gene3D" id="3.30.40.10">
    <property type="entry name" value="Zinc/RING finger domain, C3HC4 (zinc finger)"/>
    <property type="match status" value="1"/>
</dbReference>
<dbReference type="PANTHER" id="PTHR10694:SF7">
    <property type="entry name" value="[HISTONE H3]-TRIMETHYL-L-LYSINE(9) DEMETHYLASE"/>
    <property type="match status" value="1"/>
</dbReference>
<dbReference type="SMART" id="SM00545">
    <property type="entry name" value="JmjN"/>
    <property type="match status" value="1"/>
</dbReference>
<dbReference type="PROSITE" id="PS51183">
    <property type="entry name" value="JMJN"/>
    <property type="match status" value="1"/>
</dbReference>
<dbReference type="InterPro" id="IPR003347">
    <property type="entry name" value="JmjC_dom"/>
</dbReference>
<evidence type="ECO:0000259" key="7">
    <source>
        <dbReference type="PROSITE" id="PS51183"/>
    </source>
</evidence>
<evidence type="ECO:0000259" key="8">
    <source>
        <dbReference type="PROSITE" id="PS51184"/>
    </source>
</evidence>
<keyword evidence="4" id="KW-0863">Zinc-finger</keyword>
<comment type="catalytic activity">
    <reaction evidence="6">
        <text>N(6),N(6),N(6)-trimethyl-L-lysyl(9)-[histone H3] + 2 2-oxoglutarate + 2 O2 = N(6)-methyl-L-lysyl(9)-[histone H3] + 2 formaldehyde + 2 succinate + 2 CO2</text>
        <dbReference type="Rhea" id="RHEA:60200"/>
        <dbReference type="Rhea" id="RHEA-COMP:15538"/>
        <dbReference type="Rhea" id="RHEA-COMP:15542"/>
        <dbReference type="ChEBI" id="CHEBI:15379"/>
        <dbReference type="ChEBI" id="CHEBI:16526"/>
        <dbReference type="ChEBI" id="CHEBI:16810"/>
        <dbReference type="ChEBI" id="CHEBI:16842"/>
        <dbReference type="ChEBI" id="CHEBI:30031"/>
        <dbReference type="ChEBI" id="CHEBI:61929"/>
        <dbReference type="ChEBI" id="CHEBI:61961"/>
        <dbReference type="EC" id="1.14.11.66"/>
    </reaction>
</comment>
<evidence type="ECO:0000313" key="11">
    <source>
        <dbReference type="Proteomes" id="UP001476247"/>
    </source>
</evidence>
<dbReference type="Pfam" id="PF13771">
    <property type="entry name" value="zf-HC5HC2H"/>
    <property type="match status" value="1"/>
</dbReference>
<evidence type="ECO:0000256" key="4">
    <source>
        <dbReference type="ARBA" id="ARBA00022771"/>
    </source>
</evidence>
<evidence type="ECO:0000256" key="3">
    <source>
        <dbReference type="ARBA" id="ARBA00022723"/>
    </source>
</evidence>
<evidence type="ECO:0000256" key="2">
    <source>
        <dbReference type="ARBA" id="ARBA00012900"/>
    </source>
</evidence>
<evidence type="ECO:0000256" key="5">
    <source>
        <dbReference type="ARBA" id="ARBA00022833"/>
    </source>
</evidence>
<dbReference type="InterPro" id="IPR013083">
    <property type="entry name" value="Znf_RING/FYVE/PHD"/>
</dbReference>
<dbReference type="InterPro" id="IPR003349">
    <property type="entry name" value="JmjN"/>
</dbReference>
<evidence type="ECO:0000256" key="1">
    <source>
        <dbReference type="ARBA" id="ARBA00009711"/>
    </source>
</evidence>
<dbReference type="EC" id="1.14.11.66" evidence="2"/>
<dbReference type="PROSITE" id="PS51184">
    <property type="entry name" value="JMJC"/>
    <property type="match status" value="1"/>
</dbReference>
<dbReference type="EMBL" id="BAABUJ010000021">
    <property type="protein sequence ID" value="GAA5802092.1"/>
    <property type="molecule type" value="Genomic_DNA"/>
</dbReference>
<evidence type="ECO:0000313" key="10">
    <source>
        <dbReference type="EMBL" id="GAA5802092.1"/>
    </source>
</evidence>
<dbReference type="SMART" id="SM00558">
    <property type="entry name" value="JmjC"/>
    <property type="match status" value="1"/>
</dbReference>
<proteinExistence type="inferred from homology"/>
<dbReference type="InterPro" id="IPR034732">
    <property type="entry name" value="EPHD"/>
</dbReference>
<organism evidence="10 11">
    <name type="scientific">Helicostylum pulchrum</name>
    <dbReference type="NCBI Taxonomy" id="562976"/>
    <lineage>
        <taxon>Eukaryota</taxon>
        <taxon>Fungi</taxon>
        <taxon>Fungi incertae sedis</taxon>
        <taxon>Mucoromycota</taxon>
        <taxon>Mucoromycotina</taxon>
        <taxon>Mucoromycetes</taxon>
        <taxon>Mucorales</taxon>
        <taxon>Mucorineae</taxon>
        <taxon>Mucoraceae</taxon>
        <taxon>Helicostylum</taxon>
    </lineage>
</organism>
<feature type="domain" description="JmjN" evidence="7">
    <location>
        <begin position="18"/>
        <end position="59"/>
    </location>
</feature>
<comment type="caution">
    <text evidence="10">The sequence shown here is derived from an EMBL/GenBank/DDBJ whole genome shotgun (WGS) entry which is preliminary data.</text>
</comment>
<dbReference type="PROSITE" id="PS51805">
    <property type="entry name" value="EPHD"/>
    <property type="match status" value="1"/>
</dbReference>
<dbReference type="Proteomes" id="UP001476247">
    <property type="component" value="Unassembled WGS sequence"/>
</dbReference>
<protein>
    <recommendedName>
        <fullName evidence="2">[histone H3]-trimethyl-L-lysine(9) demethylase</fullName>
        <ecNumber evidence="2">1.14.11.66</ecNumber>
    </recommendedName>
</protein>
<feature type="domain" description="JmjC" evidence="8">
    <location>
        <begin position="167"/>
        <end position="329"/>
    </location>
</feature>
<sequence length="544" mass="62873">MNSIKPNEYYDQENGGKVPVFRPTFDEFKDFKRFMTSVEEYGKISGIIKVIPPKEWKDHLPPLNLDALKVTKPITQHIIGGRGVYNQTNIENRKEYSLAEWKELCQRSDHRPPKIASPNVTSPKIASTNDTTDLTIDQYKDIERHYWRNVIFHQPMYGADLLGTLFDESVTCWNPNTLDNTLNKLGVVVPGVNSPYLYYGMWKATFPWHVEDMDLYSINYIHFGAPKQWYVIQPCYQKRFETFMQTTFFTQYKACHEFLRHKTFIVSPNVLQNNNIPVQKCVQQPGEFIITFPFGYHSGYNLDFNCAESVNFALDSWIEIGRKAKTCTCIDDSVVIDVDALLSEQYSRKKRKVEEDSKSACILCVVDMPGLETVESSCGKYKNVHKVCAEAIDETCIKDGVVCGIDDIPSSRWKLVCLFCKEKNKGACMQCCYGKCWKSFHATCALKNNATMTRIPNKKTYHGYCPQHDPKQISEKKQQQEKYVEEMTRKLTPNLSIFTKWRGGGYYQGTIVECRPSKRVCRILLQDGVIRSIPWRDIFTEEPI</sequence>
<keyword evidence="5" id="KW-0862">Zinc</keyword>
<dbReference type="Pfam" id="PF02375">
    <property type="entry name" value="JmjN"/>
    <property type="match status" value="1"/>
</dbReference>
<comment type="similarity">
    <text evidence="1">Belongs to the JHDM3 histone demethylase family.</text>
</comment>
<evidence type="ECO:0000259" key="9">
    <source>
        <dbReference type="PROSITE" id="PS51805"/>
    </source>
</evidence>
<dbReference type="CDD" id="cd15571">
    <property type="entry name" value="ePHD"/>
    <property type="match status" value="1"/>
</dbReference>
<dbReference type="Gene3D" id="2.30.30.140">
    <property type="match status" value="1"/>
</dbReference>
<dbReference type="SUPFAM" id="SSF51197">
    <property type="entry name" value="Clavaminate synthase-like"/>
    <property type="match status" value="1"/>
</dbReference>